<comment type="subcellular location">
    <subcellularLocation>
        <location evidence="1">Secreted</location>
    </subcellularLocation>
</comment>
<evidence type="ECO:0000256" key="4">
    <source>
        <dbReference type="ARBA" id="ARBA00022729"/>
    </source>
</evidence>
<protein>
    <submittedName>
        <fullName evidence="8">Uncharacterized protein</fullName>
    </submittedName>
</protein>
<gene>
    <name evidence="8" type="ORF">MATL_G00227530</name>
</gene>
<evidence type="ECO:0000256" key="1">
    <source>
        <dbReference type="ARBA" id="ARBA00004613"/>
    </source>
</evidence>
<dbReference type="AlphaFoldDB" id="A0A9D3PG88"/>
<dbReference type="PROSITE" id="PS51257">
    <property type="entry name" value="PROKAR_LIPOPROTEIN"/>
    <property type="match status" value="1"/>
</dbReference>
<dbReference type="GO" id="GO:0032277">
    <property type="term" value="P:negative regulation of gonadotropin secretion"/>
    <property type="evidence" value="ECO:0007669"/>
    <property type="project" value="TreeGrafter"/>
</dbReference>
<dbReference type="GO" id="GO:0005102">
    <property type="term" value="F:signaling receptor binding"/>
    <property type="evidence" value="ECO:0007669"/>
    <property type="project" value="TreeGrafter"/>
</dbReference>
<feature type="signal peptide" evidence="7">
    <location>
        <begin position="1"/>
        <end position="28"/>
    </location>
</feature>
<name>A0A9D3PG88_MEGAT</name>
<dbReference type="InterPro" id="IPR026297">
    <property type="entry name" value="FMRFamide-related/fGRP"/>
</dbReference>
<feature type="chain" id="PRO_5039000815" evidence="7">
    <location>
        <begin position="29"/>
        <end position="220"/>
    </location>
</feature>
<evidence type="ECO:0000256" key="5">
    <source>
        <dbReference type="ARBA" id="ARBA00022815"/>
    </source>
</evidence>
<dbReference type="PANTHER" id="PTHR14403:SF6">
    <property type="entry name" value="PRO-FMRFAMIDE-RELATED NEUROPEPTIDE VF"/>
    <property type="match status" value="1"/>
</dbReference>
<accession>A0A9D3PG88</accession>
<comment type="similarity">
    <text evidence="2">Belongs to the FARP (FMRFamide related peptide) family.</text>
</comment>
<evidence type="ECO:0000256" key="2">
    <source>
        <dbReference type="ARBA" id="ARBA00006356"/>
    </source>
</evidence>
<evidence type="ECO:0000313" key="8">
    <source>
        <dbReference type="EMBL" id="KAG7457468.1"/>
    </source>
</evidence>
<keyword evidence="3" id="KW-0964">Secreted</keyword>
<evidence type="ECO:0000256" key="7">
    <source>
        <dbReference type="SAM" id="SignalP"/>
    </source>
</evidence>
<keyword evidence="9" id="KW-1185">Reference proteome</keyword>
<dbReference type="GO" id="GO:0005576">
    <property type="term" value="C:extracellular region"/>
    <property type="evidence" value="ECO:0007669"/>
    <property type="project" value="UniProtKB-SubCell"/>
</dbReference>
<sequence>MAWKMSSAAGLMLTLGMLGCLVPGGVTCARAVEYALSSADTRHAEEQRLYPEGSHENLRSLEMDDFTLKEAPTTSKVSSPTILKLYPSTGRPTLLHANLPLRFGRASSWGAVRMPKSALNLPQRFGRSQVLDAPVPLPCHQCTRSGGVASPSATLPQRFGRTALYTRPGRSREVLTRGFVTDPLHRRPEDRSSVFDSTGGIREKNLLDNLKDMDLSYSAF</sequence>
<dbReference type="OrthoDB" id="8834619at2759"/>
<keyword evidence="6" id="KW-0527">Neuropeptide</keyword>
<dbReference type="Proteomes" id="UP001046870">
    <property type="component" value="Chromosome 21"/>
</dbReference>
<proteinExistence type="inferred from homology"/>
<reference evidence="8" key="1">
    <citation type="submission" date="2021-01" db="EMBL/GenBank/DDBJ databases">
        <authorList>
            <person name="Zahm M."/>
            <person name="Roques C."/>
            <person name="Cabau C."/>
            <person name="Klopp C."/>
            <person name="Donnadieu C."/>
            <person name="Jouanno E."/>
            <person name="Lampietro C."/>
            <person name="Louis A."/>
            <person name="Herpin A."/>
            <person name="Echchiki A."/>
            <person name="Berthelot C."/>
            <person name="Parey E."/>
            <person name="Roest-Crollius H."/>
            <person name="Braasch I."/>
            <person name="Postlethwait J."/>
            <person name="Bobe J."/>
            <person name="Montfort J."/>
            <person name="Bouchez O."/>
            <person name="Begum T."/>
            <person name="Mejri S."/>
            <person name="Adams A."/>
            <person name="Chen W.-J."/>
            <person name="Guiguen Y."/>
        </authorList>
    </citation>
    <scope>NUCLEOTIDE SEQUENCE</scope>
    <source>
        <strain evidence="8">YG-15Mar2019-1</strain>
        <tissue evidence="8">Brain</tissue>
    </source>
</reference>
<evidence type="ECO:0000256" key="3">
    <source>
        <dbReference type="ARBA" id="ARBA00022525"/>
    </source>
</evidence>
<evidence type="ECO:0000313" key="9">
    <source>
        <dbReference type="Proteomes" id="UP001046870"/>
    </source>
</evidence>
<organism evidence="8 9">
    <name type="scientific">Megalops atlanticus</name>
    <name type="common">Tarpon</name>
    <name type="synonym">Clupea gigantea</name>
    <dbReference type="NCBI Taxonomy" id="7932"/>
    <lineage>
        <taxon>Eukaryota</taxon>
        <taxon>Metazoa</taxon>
        <taxon>Chordata</taxon>
        <taxon>Craniata</taxon>
        <taxon>Vertebrata</taxon>
        <taxon>Euteleostomi</taxon>
        <taxon>Actinopterygii</taxon>
        <taxon>Neopterygii</taxon>
        <taxon>Teleostei</taxon>
        <taxon>Elopiformes</taxon>
        <taxon>Megalopidae</taxon>
        <taxon>Megalops</taxon>
    </lineage>
</organism>
<keyword evidence="4 7" id="KW-0732">Signal</keyword>
<evidence type="ECO:0000256" key="6">
    <source>
        <dbReference type="ARBA" id="ARBA00023320"/>
    </source>
</evidence>
<dbReference type="EMBL" id="JAFDVH010000021">
    <property type="protein sequence ID" value="KAG7457468.1"/>
    <property type="molecule type" value="Genomic_DNA"/>
</dbReference>
<keyword evidence="5" id="KW-0027">Amidation</keyword>
<dbReference type="PANTHER" id="PTHR14403">
    <property type="entry name" value="RFAMIDE PEPTIDE GONADOTROPIN INHIBITORY HORMONE"/>
    <property type="match status" value="1"/>
</dbReference>
<dbReference type="GO" id="GO:0007218">
    <property type="term" value="P:neuropeptide signaling pathway"/>
    <property type="evidence" value="ECO:0007669"/>
    <property type="project" value="UniProtKB-KW"/>
</dbReference>
<comment type="caution">
    <text evidence="8">The sequence shown here is derived from an EMBL/GenBank/DDBJ whole genome shotgun (WGS) entry which is preliminary data.</text>
</comment>